<proteinExistence type="predicted"/>
<organism evidence="3 4">
    <name type="scientific">Alkalibacterium putridalgicola</name>
    <dbReference type="NCBI Taxonomy" id="426703"/>
    <lineage>
        <taxon>Bacteria</taxon>
        <taxon>Bacillati</taxon>
        <taxon>Bacillota</taxon>
        <taxon>Bacilli</taxon>
        <taxon>Lactobacillales</taxon>
        <taxon>Carnobacteriaceae</taxon>
        <taxon>Alkalibacterium</taxon>
    </lineage>
</organism>
<reference evidence="2 5" key="2">
    <citation type="submission" date="2019-07" db="EMBL/GenBank/DDBJ databases">
        <title>Whole genome shotgun sequence of Alkalibacterium putridalgicola NBRC 103243.</title>
        <authorList>
            <person name="Hosoyama A."/>
            <person name="Uohara A."/>
            <person name="Ohji S."/>
            <person name="Ichikawa N."/>
        </authorList>
    </citation>
    <scope>NUCLEOTIDE SEQUENCE [LARGE SCALE GENOMIC DNA]</scope>
    <source>
        <strain evidence="2 5">NBRC 103243</strain>
    </source>
</reference>
<sequence>MTHHLRYLALTGALLTLAGCGTDEDVSKIQTEPISLLRIKDGSDETEAPRHIQIRPEQKEVSIFDGFDDTDEDVDGFEDFENDEGYENHELVTYDVSDKTIDISYDDRSISLTDIDNRQYEDEEGNIYQMEFYTENYEDD</sequence>
<accession>A0A1H7S871</accession>
<dbReference type="STRING" id="426703.SAMN04488100_10752"/>
<dbReference type="PROSITE" id="PS51257">
    <property type="entry name" value="PROKAR_LIPOPROTEIN"/>
    <property type="match status" value="1"/>
</dbReference>
<evidence type="ECO:0000313" key="4">
    <source>
        <dbReference type="Proteomes" id="UP000198548"/>
    </source>
</evidence>
<dbReference type="RefSeq" id="WP_091487310.1">
    <property type="nucleotide sequence ID" value="NZ_BJUX01000010.1"/>
</dbReference>
<evidence type="ECO:0000256" key="1">
    <source>
        <dbReference type="SAM" id="MobiDB-lite"/>
    </source>
</evidence>
<keyword evidence="5" id="KW-1185">Reference proteome</keyword>
<name>A0A1H7S871_9LACT</name>
<dbReference type="EMBL" id="BJUX01000010">
    <property type="protein sequence ID" value="GEK89102.1"/>
    <property type="molecule type" value="Genomic_DNA"/>
</dbReference>
<protein>
    <submittedName>
        <fullName evidence="3">Uncharacterized protein</fullName>
    </submittedName>
</protein>
<evidence type="ECO:0000313" key="2">
    <source>
        <dbReference type="EMBL" id="GEK89102.1"/>
    </source>
</evidence>
<dbReference type="OrthoDB" id="2170417at2"/>
<reference evidence="3 4" key="1">
    <citation type="submission" date="2016-10" db="EMBL/GenBank/DDBJ databases">
        <authorList>
            <person name="de Groot N.N."/>
        </authorList>
    </citation>
    <scope>NUCLEOTIDE SEQUENCE [LARGE SCALE GENOMIC DNA]</scope>
    <source>
        <strain evidence="3 4">DSM 19182</strain>
    </source>
</reference>
<feature type="region of interest" description="Disordered" evidence="1">
    <location>
        <begin position="66"/>
        <end position="85"/>
    </location>
</feature>
<evidence type="ECO:0000313" key="3">
    <source>
        <dbReference type="EMBL" id="SEL68851.1"/>
    </source>
</evidence>
<dbReference type="EMBL" id="FOBL01000007">
    <property type="protein sequence ID" value="SEL68851.1"/>
    <property type="molecule type" value="Genomic_DNA"/>
</dbReference>
<evidence type="ECO:0000313" key="5">
    <source>
        <dbReference type="Proteomes" id="UP000321425"/>
    </source>
</evidence>
<dbReference type="AlphaFoldDB" id="A0A1H7S871"/>
<gene>
    <name evidence="2" type="ORF">APU01nite_11410</name>
    <name evidence="3" type="ORF">SAMN04488100_10752</name>
</gene>
<dbReference type="Proteomes" id="UP000198548">
    <property type="component" value="Unassembled WGS sequence"/>
</dbReference>
<dbReference type="Proteomes" id="UP000321425">
    <property type="component" value="Unassembled WGS sequence"/>
</dbReference>